<dbReference type="InterPro" id="IPR016162">
    <property type="entry name" value="Ald_DH_N"/>
</dbReference>
<evidence type="ECO:0000313" key="7">
    <source>
        <dbReference type="Proteomes" id="UP000502345"/>
    </source>
</evidence>
<dbReference type="InterPro" id="IPR029510">
    <property type="entry name" value="Ald_DH_CS_GLU"/>
</dbReference>
<feature type="active site" evidence="3">
    <location>
        <position position="254"/>
    </location>
</feature>
<dbReference type="CDD" id="cd07114">
    <property type="entry name" value="ALDH_DhaS"/>
    <property type="match status" value="1"/>
</dbReference>
<dbReference type="FunFam" id="3.40.309.10:FF:000012">
    <property type="entry name" value="Betaine aldehyde dehydrogenase"/>
    <property type="match status" value="1"/>
</dbReference>
<dbReference type="Gene3D" id="3.40.605.10">
    <property type="entry name" value="Aldehyde Dehydrogenase, Chain A, domain 1"/>
    <property type="match status" value="1"/>
</dbReference>
<evidence type="ECO:0000256" key="1">
    <source>
        <dbReference type="ARBA" id="ARBA00009986"/>
    </source>
</evidence>
<sequence>MSGTAMNKYGMLIDGHEMQAISGGTYETLDPWTGQPWAIVPDGGAADVDRAVTSARAAFEGEWHRIGPTERGARLRKLAAILEREAPRLGEIETRDNGKLLREMSAQTAYLPQWFYYFAGLADKIEGATIPSAKPNYFVYTRPEPVGVVGAIIPWNSPLLLATWKLAPALAAGCTFVLKPSEHTPVSALEMGKCFAEAGIPPGVVNIVTGLGPETGKALASHPGIDKIAFTGSTATGIQVGHSAIENLTRMSLELGGKSAQVVFPDADLDAAASGIIAGVFAATGQTCMAGSRLLVHSSIHDDLVKRIVDRASTIKLGDPKMPATEMGPVANANQLATVLGLLQSAKDEGATVAYGGGPDPKLGGLFVQPTVLTDVKPTMRIAREEAFGPVLSVMRFETEEEAVSEANNSEYGLAAAVWTKDVHRAHRVAAKLRAGSIYVNCYRLSAPGVPFGGFKKSGWGRESGLEGLREYTENKSIWVELEGASRDPFTIG</sequence>
<name>A0A6G9CMI9_RHOER</name>
<reference evidence="6 7" key="1">
    <citation type="submission" date="2020-03" db="EMBL/GenBank/DDBJ databases">
        <title>Screen low temperature-resistant strains for efficient degradation of petroleum hydrocarbons under the low temperature.</title>
        <authorList>
            <person name="Wang Y."/>
            <person name="Chen J."/>
        </authorList>
    </citation>
    <scope>NUCLEOTIDE SEQUENCE [LARGE SCALE GENOMIC DNA]</scope>
    <source>
        <strain evidence="6 7">KB1</strain>
    </source>
</reference>
<dbReference type="InterPro" id="IPR016161">
    <property type="entry name" value="Ald_DH/histidinol_DH"/>
</dbReference>
<gene>
    <name evidence="6" type="ORF">G9444_0637</name>
</gene>
<dbReference type="EMBL" id="CP050124">
    <property type="protein sequence ID" value="QIP37881.1"/>
    <property type="molecule type" value="Genomic_DNA"/>
</dbReference>
<protein>
    <submittedName>
        <fullName evidence="6">Carnitine dehydratase</fullName>
    </submittedName>
</protein>
<dbReference type="SUPFAM" id="SSF53720">
    <property type="entry name" value="ALDH-like"/>
    <property type="match status" value="1"/>
</dbReference>
<comment type="similarity">
    <text evidence="1 4">Belongs to the aldehyde dehydrogenase family.</text>
</comment>
<dbReference type="Pfam" id="PF00171">
    <property type="entry name" value="Aldedh"/>
    <property type="match status" value="1"/>
</dbReference>
<dbReference type="AlphaFoldDB" id="A0A6G9CMI9"/>
<dbReference type="PANTHER" id="PTHR11699">
    <property type="entry name" value="ALDEHYDE DEHYDROGENASE-RELATED"/>
    <property type="match status" value="1"/>
</dbReference>
<dbReference type="Gene3D" id="3.40.309.10">
    <property type="entry name" value="Aldehyde Dehydrogenase, Chain A, domain 2"/>
    <property type="match status" value="1"/>
</dbReference>
<evidence type="ECO:0000256" key="3">
    <source>
        <dbReference type="PROSITE-ProRule" id="PRU10007"/>
    </source>
</evidence>
<accession>A0A6G9CMI9</accession>
<dbReference type="PROSITE" id="PS00070">
    <property type="entry name" value="ALDEHYDE_DEHYDR_CYS"/>
    <property type="match status" value="1"/>
</dbReference>
<evidence type="ECO:0000256" key="2">
    <source>
        <dbReference type="ARBA" id="ARBA00023002"/>
    </source>
</evidence>
<dbReference type="Proteomes" id="UP000502345">
    <property type="component" value="Chromosome"/>
</dbReference>
<dbReference type="FunFam" id="3.40.605.10:FF:000007">
    <property type="entry name" value="NAD/NADP-dependent betaine aldehyde dehydrogenase"/>
    <property type="match status" value="1"/>
</dbReference>
<organism evidence="6 7">
    <name type="scientific">Rhodococcus erythropolis</name>
    <name type="common">Arthrobacter picolinophilus</name>
    <dbReference type="NCBI Taxonomy" id="1833"/>
    <lineage>
        <taxon>Bacteria</taxon>
        <taxon>Bacillati</taxon>
        <taxon>Actinomycetota</taxon>
        <taxon>Actinomycetes</taxon>
        <taxon>Mycobacteriales</taxon>
        <taxon>Nocardiaceae</taxon>
        <taxon>Rhodococcus</taxon>
        <taxon>Rhodococcus erythropolis group</taxon>
    </lineage>
</organism>
<dbReference type="InterPro" id="IPR016163">
    <property type="entry name" value="Ald_DH_C"/>
</dbReference>
<proteinExistence type="inferred from homology"/>
<dbReference type="GO" id="GO:0016620">
    <property type="term" value="F:oxidoreductase activity, acting on the aldehyde or oxo group of donors, NAD or NADP as acceptor"/>
    <property type="evidence" value="ECO:0007669"/>
    <property type="project" value="InterPro"/>
</dbReference>
<keyword evidence="2 4" id="KW-0560">Oxidoreductase</keyword>
<evidence type="ECO:0000313" key="6">
    <source>
        <dbReference type="EMBL" id="QIP37881.1"/>
    </source>
</evidence>
<dbReference type="PROSITE" id="PS00687">
    <property type="entry name" value="ALDEHYDE_DEHYDR_GLU"/>
    <property type="match status" value="1"/>
</dbReference>
<evidence type="ECO:0000256" key="4">
    <source>
        <dbReference type="RuleBase" id="RU003345"/>
    </source>
</evidence>
<dbReference type="InterPro" id="IPR015590">
    <property type="entry name" value="Aldehyde_DH_dom"/>
</dbReference>
<feature type="domain" description="Aldehyde dehydrogenase" evidence="5">
    <location>
        <begin position="24"/>
        <end position="478"/>
    </location>
</feature>
<evidence type="ECO:0000259" key="5">
    <source>
        <dbReference type="Pfam" id="PF00171"/>
    </source>
</evidence>
<dbReference type="InterPro" id="IPR016160">
    <property type="entry name" value="Ald_DH_CS_CYS"/>
</dbReference>